<feature type="domain" description="KRAB" evidence="2">
    <location>
        <begin position="27"/>
        <end position="98"/>
    </location>
</feature>
<name>A0ABM4HUD2_ODOVR</name>
<dbReference type="SUPFAM" id="SSF109640">
    <property type="entry name" value="KRAB domain (Kruppel-associated box)"/>
    <property type="match status" value="1"/>
</dbReference>
<proteinExistence type="predicted"/>
<dbReference type="PANTHER" id="PTHR23232:SF163">
    <property type="entry name" value="ZINC FINGER PROTEIN 589"/>
    <property type="match status" value="1"/>
</dbReference>
<evidence type="ECO:0000259" key="2">
    <source>
        <dbReference type="PROSITE" id="PS50805"/>
    </source>
</evidence>
<dbReference type="SMART" id="SM00349">
    <property type="entry name" value="KRAB"/>
    <property type="match status" value="1"/>
</dbReference>
<dbReference type="PANTHER" id="PTHR23232">
    <property type="entry name" value="KRAB DOMAIN C2H2 ZINC FINGER"/>
    <property type="match status" value="1"/>
</dbReference>
<dbReference type="RefSeq" id="XP_070319173.1">
    <property type="nucleotide sequence ID" value="XM_070463072.1"/>
</dbReference>
<reference evidence="4" key="1">
    <citation type="submission" date="2025-08" db="UniProtKB">
        <authorList>
            <consortium name="RefSeq"/>
        </authorList>
    </citation>
    <scope>IDENTIFICATION</scope>
    <source>
        <tissue evidence="4">Tongue muscle</tissue>
    </source>
</reference>
<dbReference type="InterPro" id="IPR050169">
    <property type="entry name" value="Krueppel_C2H2_ZnF"/>
</dbReference>
<dbReference type="Pfam" id="PF01352">
    <property type="entry name" value="KRAB"/>
    <property type="match status" value="1"/>
</dbReference>
<dbReference type="GeneID" id="110148897"/>
<organism evidence="3 4">
    <name type="scientific">Odocoileus virginianus</name>
    <name type="common">White-tailed deer</name>
    <dbReference type="NCBI Taxonomy" id="9874"/>
    <lineage>
        <taxon>Eukaryota</taxon>
        <taxon>Metazoa</taxon>
        <taxon>Chordata</taxon>
        <taxon>Craniata</taxon>
        <taxon>Vertebrata</taxon>
        <taxon>Euteleostomi</taxon>
        <taxon>Mammalia</taxon>
        <taxon>Eutheria</taxon>
        <taxon>Laurasiatheria</taxon>
        <taxon>Artiodactyla</taxon>
        <taxon>Ruminantia</taxon>
        <taxon>Pecora</taxon>
        <taxon>Cervidae</taxon>
        <taxon>Odocoileinae</taxon>
        <taxon>Odocoileus</taxon>
    </lineage>
</organism>
<dbReference type="PROSITE" id="PS50805">
    <property type="entry name" value="KRAB"/>
    <property type="match status" value="1"/>
</dbReference>
<sequence length="111" mass="12813">MLPEENTRKMRKRKEQESGMALSQKQLTFKDVAIDFSPEEWECLDPAQRALYRDVMVETYRNLLSLCEDDFRVEVGTCPFVFGATVPTERKQGLYQDPQQLPSGSCELVFA</sequence>
<gene>
    <name evidence="4" type="primary">LOC110148897</name>
</gene>
<feature type="region of interest" description="Disordered" evidence="1">
    <location>
        <begin position="1"/>
        <end position="21"/>
    </location>
</feature>
<dbReference type="Proteomes" id="UP001652640">
    <property type="component" value="Unplaced"/>
</dbReference>
<evidence type="ECO:0000256" key="1">
    <source>
        <dbReference type="SAM" id="MobiDB-lite"/>
    </source>
</evidence>
<dbReference type="InterPro" id="IPR036051">
    <property type="entry name" value="KRAB_dom_sf"/>
</dbReference>
<dbReference type="Gene3D" id="6.10.140.140">
    <property type="match status" value="1"/>
</dbReference>
<accession>A0ABM4HUD2</accession>
<dbReference type="InterPro" id="IPR001909">
    <property type="entry name" value="KRAB"/>
</dbReference>
<evidence type="ECO:0000313" key="3">
    <source>
        <dbReference type="Proteomes" id="UP001652640"/>
    </source>
</evidence>
<evidence type="ECO:0000313" key="4">
    <source>
        <dbReference type="RefSeq" id="XP_070319173.1"/>
    </source>
</evidence>
<keyword evidence="3" id="KW-1185">Reference proteome</keyword>
<dbReference type="CDD" id="cd07765">
    <property type="entry name" value="KRAB_A-box"/>
    <property type="match status" value="1"/>
</dbReference>
<protein>
    <submittedName>
        <fullName evidence="4">Zinc finger protein 480-like isoform X2</fullName>
    </submittedName>
</protein>